<protein>
    <recommendedName>
        <fullName evidence="4">WXG100 family type VII secretion target</fullName>
    </recommendedName>
</protein>
<organism evidence="2 3">
    <name type="scientific">Subtercola vilae</name>
    <dbReference type="NCBI Taxonomy" id="2056433"/>
    <lineage>
        <taxon>Bacteria</taxon>
        <taxon>Bacillati</taxon>
        <taxon>Actinomycetota</taxon>
        <taxon>Actinomycetes</taxon>
        <taxon>Micrococcales</taxon>
        <taxon>Microbacteriaceae</taxon>
        <taxon>Subtercola</taxon>
    </lineage>
</organism>
<comment type="caution">
    <text evidence="2">The sequence shown here is derived from an EMBL/GenBank/DDBJ whole genome shotgun (WGS) entry which is preliminary data.</text>
</comment>
<dbReference type="Gene3D" id="1.10.287.1060">
    <property type="entry name" value="ESAT-6-like"/>
    <property type="match status" value="1"/>
</dbReference>
<dbReference type="AlphaFoldDB" id="A0A4T2BMD9"/>
<dbReference type="EMBL" id="QYRT01000043">
    <property type="protein sequence ID" value="TIH32059.1"/>
    <property type="molecule type" value="Genomic_DNA"/>
</dbReference>
<proteinExistence type="predicted"/>
<sequence length="335" mass="32808">MSATAAQLANVLSTLTVQINTTEAWKGPDAEGFRQRWNTTHRSSLLGANSILSAAATALVQNAAQQENASAADGASGLPGGSNGGAGGWPGSDSGSGGAGGGTAPVPGLSPTQNSLLKDLLTNPGLLATGGVFNDLAVVDLFNSLTQLRLGGEFSSLQGALNFNKFASGFNSLNDFLSGENWGELTQGLSNVLGDSALAGKVGSAAEFLGSAGKVLGPVGAVLGVVSVGTDIAKKDYGRAGYDGVAAGLGIAALVTPPPADLALGLASGGMALGAALYDNVPVFHDAADATGEAIGTAAHATGEAIGAGAEAVAHGAEDFADGVAETAKKFWPFG</sequence>
<evidence type="ECO:0000256" key="1">
    <source>
        <dbReference type="SAM" id="MobiDB-lite"/>
    </source>
</evidence>
<reference evidence="2 3" key="1">
    <citation type="journal article" date="2019" name="Microorganisms">
        <title>Systematic Affiliation and Genome Analysis of Subtercola vilae DB165(T) with Particular Emphasis on Cold Adaptation of an Isolate from a High-Altitude Cold Volcano Lake.</title>
        <authorList>
            <person name="Villalobos A.S."/>
            <person name="Wiese J."/>
            <person name="Imhoff J.F."/>
            <person name="Dorador C."/>
            <person name="Keller A."/>
            <person name="Hentschel U."/>
        </authorList>
    </citation>
    <scope>NUCLEOTIDE SEQUENCE [LARGE SCALE GENOMIC DNA]</scope>
    <source>
        <strain evidence="2 3">DB165</strain>
    </source>
</reference>
<gene>
    <name evidence="2" type="ORF">D4765_16180</name>
</gene>
<accession>A0A4T2BMD9</accession>
<feature type="region of interest" description="Disordered" evidence="1">
    <location>
        <begin position="70"/>
        <end position="111"/>
    </location>
</feature>
<evidence type="ECO:0000313" key="3">
    <source>
        <dbReference type="Proteomes" id="UP000306192"/>
    </source>
</evidence>
<keyword evidence="3" id="KW-1185">Reference proteome</keyword>
<evidence type="ECO:0008006" key="4">
    <source>
        <dbReference type="Google" id="ProtNLM"/>
    </source>
</evidence>
<evidence type="ECO:0000313" key="2">
    <source>
        <dbReference type="EMBL" id="TIH32059.1"/>
    </source>
</evidence>
<name>A0A4T2BMD9_9MICO</name>
<dbReference type="Proteomes" id="UP000306192">
    <property type="component" value="Unassembled WGS sequence"/>
</dbReference>
<feature type="compositionally biased region" description="Gly residues" evidence="1">
    <location>
        <begin position="77"/>
        <end position="103"/>
    </location>
</feature>